<gene>
    <name evidence="1" type="ORF">BO80DRAFT_446846</name>
</gene>
<evidence type="ECO:0000313" key="1">
    <source>
        <dbReference type="EMBL" id="RAK99014.1"/>
    </source>
</evidence>
<organism evidence="1 2">
    <name type="scientific">Aspergillus ibericus CBS 121593</name>
    <dbReference type="NCBI Taxonomy" id="1448316"/>
    <lineage>
        <taxon>Eukaryota</taxon>
        <taxon>Fungi</taxon>
        <taxon>Dikarya</taxon>
        <taxon>Ascomycota</taxon>
        <taxon>Pezizomycotina</taxon>
        <taxon>Eurotiomycetes</taxon>
        <taxon>Eurotiomycetidae</taxon>
        <taxon>Eurotiales</taxon>
        <taxon>Aspergillaceae</taxon>
        <taxon>Aspergillus</taxon>
        <taxon>Aspergillus subgen. Circumdati</taxon>
    </lineage>
</organism>
<dbReference type="VEuPathDB" id="FungiDB:BO80DRAFT_446846"/>
<name>A0A395GV17_9EURO</name>
<evidence type="ECO:0000313" key="2">
    <source>
        <dbReference type="Proteomes" id="UP000249402"/>
    </source>
</evidence>
<dbReference type="EMBL" id="KZ824449">
    <property type="protein sequence ID" value="RAK99014.1"/>
    <property type="molecule type" value="Genomic_DNA"/>
</dbReference>
<accession>A0A395GV17</accession>
<sequence length="133" mass="15918">MQCIEFEIEITYTTRRPSDFYESDSKLIKLNEVALTEHAFRAKTSKIRLEHGRFFTQWETQRTGIPGWAHPYAWRLVFDSSPYLPREEWTMAWGEAVLDEQRFWERTELCAQGSQLPREGGLWNDIKRWLGYP</sequence>
<keyword evidence="2" id="KW-1185">Reference proteome</keyword>
<dbReference type="AlphaFoldDB" id="A0A395GV17"/>
<protein>
    <submittedName>
        <fullName evidence="1">Uncharacterized protein</fullName>
    </submittedName>
</protein>
<dbReference type="OrthoDB" id="2935237at2759"/>
<reference evidence="1 2" key="1">
    <citation type="submission" date="2018-02" db="EMBL/GenBank/DDBJ databases">
        <title>The genomes of Aspergillus section Nigri reveals drivers in fungal speciation.</title>
        <authorList>
            <consortium name="DOE Joint Genome Institute"/>
            <person name="Vesth T.C."/>
            <person name="Nybo J."/>
            <person name="Theobald S."/>
            <person name="Brandl J."/>
            <person name="Frisvad J.C."/>
            <person name="Nielsen K.F."/>
            <person name="Lyhne E.K."/>
            <person name="Kogle M.E."/>
            <person name="Kuo A."/>
            <person name="Riley R."/>
            <person name="Clum A."/>
            <person name="Nolan M."/>
            <person name="Lipzen A."/>
            <person name="Salamov A."/>
            <person name="Henrissat B."/>
            <person name="Wiebenga A."/>
            <person name="De vries R.P."/>
            <person name="Grigoriev I.V."/>
            <person name="Mortensen U.H."/>
            <person name="Andersen M.R."/>
            <person name="Baker S.E."/>
        </authorList>
    </citation>
    <scope>NUCLEOTIDE SEQUENCE [LARGE SCALE GENOMIC DNA]</scope>
    <source>
        <strain evidence="1 2">CBS 121593</strain>
    </source>
</reference>
<dbReference type="Proteomes" id="UP000249402">
    <property type="component" value="Unassembled WGS sequence"/>
</dbReference>
<dbReference type="RefSeq" id="XP_025573342.1">
    <property type="nucleotide sequence ID" value="XM_025721571.1"/>
</dbReference>
<dbReference type="GeneID" id="37226436"/>
<proteinExistence type="predicted"/>